<feature type="region of interest" description="Disordered" evidence="2">
    <location>
        <begin position="1073"/>
        <end position="1127"/>
    </location>
</feature>
<feature type="region of interest" description="Disordered" evidence="2">
    <location>
        <begin position="914"/>
        <end position="1048"/>
    </location>
</feature>
<feature type="compositionally biased region" description="Basic residues" evidence="2">
    <location>
        <begin position="960"/>
        <end position="972"/>
    </location>
</feature>
<feature type="region of interest" description="Disordered" evidence="2">
    <location>
        <begin position="499"/>
        <end position="565"/>
    </location>
</feature>
<evidence type="ECO:0000256" key="1">
    <source>
        <dbReference type="PROSITE-ProRule" id="PRU00841"/>
    </source>
</evidence>
<keyword evidence="1" id="KW-0493">Microtubule</keyword>
<feature type="domain" description="CKK" evidence="3">
    <location>
        <begin position="1141"/>
        <end position="1275"/>
    </location>
</feature>
<dbReference type="GO" id="GO:0036449">
    <property type="term" value="C:microtubule minus-end"/>
    <property type="evidence" value="ECO:0007669"/>
    <property type="project" value="TreeGrafter"/>
</dbReference>
<dbReference type="EMBL" id="CAXLJL010000094">
    <property type="protein sequence ID" value="CAL5131471.1"/>
    <property type="molecule type" value="Genomic_DNA"/>
</dbReference>
<dbReference type="GO" id="GO:0005516">
    <property type="term" value="F:calmodulin binding"/>
    <property type="evidence" value="ECO:0007669"/>
    <property type="project" value="InterPro"/>
</dbReference>
<dbReference type="Pfam" id="PF08683">
    <property type="entry name" value="CAMSAP_CKK"/>
    <property type="match status" value="1"/>
</dbReference>
<dbReference type="PANTHER" id="PTHR21595:SF0">
    <property type="entry name" value="PATRONIN"/>
    <property type="match status" value="1"/>
</dbReference>
<sequence>MRNMRYHLSHTVKEKSYFLLKWLSAQASDKTATASANCPIIENNDGSWNIDTCFAAQLSSFDLYQTVGHLINTKDVIPDFQTLLDVLAKYSQGRVMLDPAIVAVGRRSASKLNREKADDLPQAEVNGPNSRNIRPADLVLPVGDSGHRNKKDLSNDSFVWLAAHVATTEVILRIYLSHLVTPERLTEALSAVIGYRSSFASLKSLGGADGVLFWLVVVAARTVSLLGLKLTSLKNFQPRIKSKKSYNGVDSDCSDWLVKHLLDDVPRPNTSCSPREPASVNEKGAKLLTEAADLFLRGLAMANLLALALHFYQPEIATCGDFFFNFGSGGELEESSSQHNARSVARICRKYPKMKCFIKLLPHSCVDVTDMEAYNLSASIHHMNLLSFCTQGLARSPAHRRLYYAAIAAELFDWLTNQAPDRQIPPLRSYLSRIEYSRGSPAEIICTFRYNLLSNIHRIQIDLDTQPVKERHVSRQRLELRGAITGEISYAGVAEMNPDISTREGTLPKDLTENYQKQRRTPISKSESSGKADILLIEQENVSTPSLESGRNEVESVRSPQMHSSEHMKTMPLMDNTNASGCTNIEPDVKIKSSSGKTQRKGVGQTNGCWNCDNKNAVSKALPQKRVITPAQLSVRTSPLIRKDTPVKERSTWASRKVQRAVSLSLTHESQSAEGGPKRTSNSNPSQHMHWKLPNSQTFSDLAERHYEHLSNPDETPISPNSALTQMGSESGAGPTQQPSATDEKGSRGVPITQRSQECTNAVHFANSGIDGQYFSHQPASQAANGNVLPLIYTLNSCTQPFQPPTPAFVQTPIQTAWINQPSVVPTFLHPTNVIPTQPYYLSYLGPYGMPQQMSAVTQVNNPMVAQINNQTYDQANKPENPLITLQDTAVPAEAEATPGSSQNAPAYVENKCKNTETEETTGPIVDAESSNAPRKTNLPSERYFVTLNGESTADMPRPLFRRGSSRRRSKRPNGTVAEVESSGRVEDPEPNVPDSSEQKKSMKGEPESQSILAKPATPLKTEVNSTESGPYTEKEVSSNPSDGPKELERTRREAIFQAYLDRGLRLSCDQSSVDEVGQENPDNVRLAETSRRSSASSRRRASSTRPPEGIQSAPGIPRKRSVQDNKLNGMGTITSVVPLDTKLYVELKTKSNRRAIANALCHCCLAGPVNDETRNVALTALGCSDGGHFMILLKGQCQYSGLYNFSATEGIATRISGSGPKKVESPMVGRFFKYDSGAKKFVEITSTCHLSTVVDAFVMQARKRNQLPPSGASVVTTVTAATPPEL</sequence>
<dbReference type="Gene3D" id="3.10.20.360">
    <property type="entry name" value="CKK domain"/>
    <property type="match status" value="1"/>
</dbReference>
<evidence type="ECO:0000256" key="2">
    <source>
        <dbReference type="SAM" id="MobiDB-lite"/>
    </source>
</evidence>
<organism evidence="4 5">
    <name type="scientific">Calicophoron daubneyi</name>
    <name type="common">Rumen fluke</name>
    <name type="synonym">Paramphistomum daubneyi</name>
    <dbReference type="NCBI Taxonomy" id="300641"/>
    <lineage>
        <taxon>Eukaryota</taxon>
        <taxon>Metazoa</taxon>
        <taxon>Spiralia</taxon>
        <taxon>Lophotrochozoa</taxon>
        <taxon>Platyhelminthes</taxon>
        <taxon>Trematoda</taxon>
        <taxon>Digenea</taxon>
        <taxon>Plagiorchiida</taxon>
        <taxon>Pronocephalata</taxon>
        <taxon>Paramphistomoidea</taxon>
        <taxon>Paramphistomidae</taxon>
        <taxon>Calicophoron</taxon>
    </lineage>
</organism>
<protein>
    <recommendedName>
        <fullName evidence="3">CKK domain-containing protein</fullName>
    </recommendedName>
</protein>
<dbReference type="GO" id="GO:0031122">
    <property type="term" value="P:cytoplasmic microtubule organization"/>
    <property type="evidence" value="ECO:0007669"/>
    <property type="project" value="TreeGrafter"/>
</dbReference>
<feature type="compositionally biased region" description="Polar residues" evidence="2">
    <location>
        <begin position="540"/>
        <end position="549"/>
    </location>
</feature>
<dbReference type="InterPro" id="IPR014797">
    <property type="entry name" value="CKK_CAMSAP"/>
</dbReference>
<feature type="region of interest" description="Disordered" evidence="2">
    <location>
        <begin position="640"/>
        <end position="692"/>
    </location>
</feature>
<feature type="compositionally biased region" description="Basic and acidic residues" evidence="2">
    <location>
        <begin position="641"/>
        <end position="651"/>
    </location>
</feature>
<name>A0AAV2T5L3_CALDB</name>
<comment type="caution">
    <text evidence="4">The sequence shown here is derived from an EMBL/GenBank/DDBJ whole genome shotgun (WGS) entry which is preliminary data.</text>
</comment>
<dbReference type="GO" id="GO:0007026">
    <property type="term" value="P:negative regulation of microtubule depolymerization"/>
    <property type="evidence" value="ECO:0007669"/>
    <property type="project" value="TreeGrafter"/>
</dbReference>
<evidence type="ECO:0000313" key="4">
    <source>
        <dbReference type="EMBL" id="CAL5131471.1"/>
    </source>
</evidence>
<dbReference type="InterPro" id="IPR032940">
    <property type="entry name" value="CAMSAP"/>
</dbReference>
<dbReference type="PROSITE" id="PS51508">
    <property type="entry name" value="CKK"/>
    <property type="match status" value="1"/>
</dbReference>
<feature type="compositionally biased region" description="Polar residues" evidence="2">
    <location>
        <begin position="662"/>
        <end position="687"/>
    </location>
</feature>
<accession>A0AAV2T5L3</accession>
<feature type="compositionally biased region" description="Polar residues" evidence="2">
    <location>
        <begin position="929"/>
        <end position="940"/>
    </location>
</feature>
<dbReference type="InterPro" id="IPR011033">
    <property type="entry name" value="PRC_barrel-like_sf"/>
</dbReference>
<comment type="domain">
    <text evidence="1">The CKK domain binds microtubules.</text>
</comment>
<feature type="compositionally biased region" description="Basic and acidic residues" evidence="2">
    <location>
        <begin position="997"/>
        <end position="1007"/>
    </location>
</feature>
<dbReference type="Proteomes" id="UP001497525">
    <property type="component" value="Unassembled WGS sequence"/>
</dbReference>
<reference evidence="4" key="1">
    <citation type="submission" date="2024-06" db="EMBL/GenBank/DDBJ databases">
        <authorList>
            <person name="Liu X."/>
            <person name="Lenzi L."/>
            <person name="Haldenby T S."/>
            <person name="Uol C."/>
        </authorList>
    </citation>
    <scope>NUCLEOTIDE SEQUENCE</scope>
</reference>
<feature type="region of interest" description="Disordered" evidence="2">
    <location>
        <begin position="709"/>
        <end position="750"/>
    </location>
</feature>
<gene>
    <name evidence="4" type="ORF">CDAUBV1_LOCUS3892</name>
</gene>
<dbReference type="SMART" id="SM01051">
    <property type="entry name" value="CAMSAP_CKK"/>
    <property type="match status" value="1"/>
</dbReference>
<evidence type="ECO:0000259" key="3">
    <source>
        <dbReference type="PROSITE" id="PS51508"/>
    </source>
</evidence>
<comment type="similarity">
    <text evidence="1">Belongs to the CAMSAP1 family.</text>
</comment>
<proteinExistence type="inferred from homology"/>
<dbReference type="PANTHER" id="PTHR21595">
    <property type="entry name" value="PATRONIN"/>
    <property type="match status" value="1"/>
</dbReference>
<evidence type="ECO:0000313" key="5">
    <source>
        <dbReference type="Proteomes" id="UP001497525"/>
    </source>
</evidence>
<dbReference type="GO" id="GO:0051011">
    <property type="term" value="F:microtubule minus-end binding"/>
    <property type="evidence" value="ECO:0007669"/>
    <property type="project" value="TreeGrafter"/>
</dbReference>
<feature type="compositionally biased region" description="Polar residues" evidence="2">
    <location>
        <begin position="718"/>
        <end position="741"/>
    </location>
</feature>
<dbReference type="SUPFAM" id="SSF50346">
    <property type="entry name" value="PRC-barrel domain"/>
    <property type="match status" value="1"/>
</dbReference>
<dbReference type="InterPro" id="IPR038209">
    <property type="entry name" value="CKK_dom_sf"/>
</dbReference>